<dbReference type="STRING" id="400055.SAMN04490243_2323"/>
<protein>
    <recommendedName>
        <fullName evidence="3">Spheroidene monooxygenase</fullName>
    </recommendedName>
</protein>
<dbReference type="CDD" id="cd21650">
    <property type="entry name" value="CrtA-like"/>
    <property type="match status" value="1"/>
</dbReference>
<name>A0A1I6H6G4_9FLAO</name>
<keyword evidence="2" id="KW-1185">Reference proteome</keyword>
<dbReference type="Proteomes" id="UP000199534">
    <property type="component" value="Unassembled WGS sequence"/>
</dbReference>
<dbReference type="OrthoDB" id="1122317at2"/>
<dbReference type="RefSeq" id="WP_092982741.1">
    <property type="nucleotide sequence ID" value="NZ_FOYQ01000002.1"/>
</dbReference>
<organism evidence="1 2">
    <name type="scientific">Robiginitalea myxolifaciens</name>
    <dbReference type="NCBI Taxonomy" id="400055"/>
    <lineage>
        <taxon>Bacteria</taxon>
        <taxon>Pseudomonadati</taxon>
        <taxon>Bacteroidota</taxon>
        <taxon>Flavobacteriia</taxon>
        <taxon>Flavobacteriales</taxon>
        <taxon>Flavobacteriaceae</taxon>
        <taxon>Robiginitalea</taxon>
    </lineage>
</organism>
<gene>
    <name evidence="1" type="ORF">SAMN04490243_2323</name>
</gene>
<dbReference type="AlphaFoldDB" id="A0A1I6H6G4"/>
<sequence length="241" mass="27481">MPRITTISLYHFQGFQDILWALKQNKVAREPLEEVAGLTFYKLMGSGASGYSIFPDWNVYAILQVWESEAAADDYFRVHPLALEYANRAKFHLNLYLNLVKVRGAWDGENPFGETSADAPSVAKSHLNNQMAVLTRATIKKRHLFRFWKYVPHSQKPLNNAPGLIFHKGIGEVPLIQMATFSIWKDAAAMKSYAYGTQNHQGAIQRTRKHDWYREELFARFTPFKSLGSWPNVPDFGASGL</sequence>
<dbReference type="InterPro" id="IPR049574">
    <property type="entry name" value="CrtA-like"/>
</dbReference>
<proteinExistence type="predicted"/>
<evidence type="ECO:0000313" key="2">
    <source>
        <dbReference type="Proteomes" id="UP000199534"/>
    </source>
</evidence>
<reference evidence="1 2" key="1">
    <citation type="submission" date="2016-10" db="EMBL/GenBank/DDBJ databases">
        <authorList>
            <person name="de Groot N.N."/>
        </authorList>
    </citation>
    <scope>NUCLEOTIDE SEQUENCE [LARGE SCALE GENOMIC DNA]</scope>
    <source>
        <strain evidence="1 2">DSM 21019</strain>
    </source>
</reference>
<dbReference type="EMBL" id="FOYQ01000002">
    <property type="protein sequence ID" value="SFR49960.1"/>
    <property type="molecule type" value="Genomic_DNA"/>
</dbReference>
<evidence type="ECO:0000313" key="1">
    <source>
        <dbReference type="EMBL" id="SFR49960.1"/>
    </source>
</evidence>
<evidence type="ECO:0008006" key="3">
    <source>
        <dbReference type="Google" id="ProtNLM"/>
    </source>
</evidence>
<accession>A0A1I6H6G4</accession>